<dbReference type="STRING" id="119000.SAMN05661010_02814"/>
<evidence type="ECO:0000313" key="2">
    <source>
        <dbReference type="Proteomes" id="UP000198654"/>
    </source>
</evidence>
<protein>
    <submittedName>
        <fullName evidence="1">Uncharacterized protein</fullName>
    </submittedName>
</protein>
<name>A0A1G9NPX0_9GAMM</name>
<organism evidence="1 2">
    <name type="scientific">Modicisalibacter muralis</name>
    <dbReference type="NCBI Taxonomy" id="119000"/>
    <lineage>
        <taxon>Bacteria</taxon>
        <taxon>Pseudomonadati</taxon>
        <taxon>Pseudomonadota</taxon>
        <taxon>Gammaproteobacteria</taxon>
        <taxon>Oceanospirillales</taxon>
        <taxon>Halomonadaceae</taxon>
        <taxon>Modicisalibacter</taxon>
    </lineage>
</organism>
<dbReference type="PROSITE" id="PS51257">
    <property type="entry name" value="PROKAR_LIPOPROTEIN"/>
    <property type="match status" value="1"/>
</dbReference>
<dbReference type="AlphaFoldDB" id="A0A1G9NPX0"/>
<keyword evidence="2" id="KW-1185">Reference proteome</keyword>
<proteinExistence type="predicted"/>
<accession>A0A1G9NPX0</accession>
<dbReference type="EMBL" id="FNGI01000008">
    <property type="protein sequence ID" value="SDL88638.1"/>
    <property type="molecule type" value="Genomic_DNA"/>
</dbReference>
<sequence>MTSLRHWPGLLLLIVLMGCAGQPERPTTQRQALYGLGERAASESVSAPGWQRPITEIVLLLDRPEIEASLGVDTARFRETLTRALLALEPGPQVLNWTPAMAETDVPDNQWRLHSRLLADGPMLTLSDRRLLPYRLELTLYRPGDTQSRWQQTLYGAFDASAL</sequence>
<evidence type="ECO:0000313" key="1">
    <source>
        <dbReference type="EMBL" id="SDL88638.1"/>
    </source>
</evidence>
<reference evidence="1 2" key="1">
    <citation type="submission" date="2016-10" db="EMBL/GenBank/DDBJ databases">
        <authorList>
            <person name="de Groot N.N."/>
        </authorList>
    </citation>
    <scope>NUCLEOTIDE SEQUENCE [LARGE SCALE GENOMIC DNA]</scope>
    <source>
        <strain evidence="1 2">DSM 14789</strain>
    </source>
</reference>
<dbReference type="RefSeq" id="WP_245704214.1">
    <property type="nucleotide sequence ID" value="NZ_FNGI01000008.1"/>
</dbReference>
<gene>
    <name evidence="1" type="ORF">SAMN05661010_02814</name>
</gene>
<dbReference type="Proteomes" id="UP000198654">
    <property type="component" value="Unassembled WGS sequence"/>
</dbReference>